<name>A0A3Q0DRI9_CARSF</name>
<feature type="region of interest" description="Disordered" evidence="1">
    <location>
        <begin position="1"/>
        <end position="69"/>
    </location>
</feature>
<dbReference type="RefSeq" id="XP_021565092.1">
    <property type="nucleotide sequence ID" value="XM_021709417.1"/>
</dbReference>
<evidence type="ECO:0000313" key="2">
    <source>
        <dbReference type="Proteomes" id="UP000189704"/>
    </source>
</evidence>
<dbReference type="GO" id="GO:0030686">
    <property type="term" value="C:90S preribosome"/>
    <property type="evidence" value="ECO:0007669"/>
    <property type="project" value="TreeGrafter"/>
</dbReference>
<keyword evidence="2" id="KW-1185">Reference proteome</keyword>
<dbReference type="GO" id="GO:0030490">
    <property type="term" value="P:maturation of SSU-rRNA"/>
    <property type="evidence" value="ECO:0007669"/>
    <property type="project" value="TreeGrafter"/>
</dbReference>
<feature type="compositionally biased region" description="Basic and acidic residues" evidence="1">
    <location>
        <begin position="27"/>
        <end position="37"/>
    </location>
</feature>
<proteinExistence type="predicted"/>
<evidence type="ECO:0000256" key="1">
    <source>
        <dbReference type="SAM" id="MobiDB-lite"/>
    </source>
</evidence>
<dbReference type="PANTHER" id="PTHR23325">
    <property type="entry name" value="SERUM RESPONSE FACTOR-BINDING"/>
    <property type="match status" value="1"/>
</dbReference>
<protein>
    <submittedName>
        <fullName evidence="3">Serum response factor-binding protein 1-like</fullName>
    </submittedName>
</protein>
<feature type="compositionally biased region" description="Acidic residues" evidence="1">
    <location>
        <begin position="53"/>
        <end position="68"/>
    </location>
</feature>
<dbReference type="KEGG" id="csyr:103253283"/>
<feature type="compositionally biased region" description="Low complexity" evidence="1">
    <location>
        <begin position="11"/>
        <end position="26"/>
    </location>
</feature>
<dbReference type="AlphaFoldDB" id="A0A3Q0DRI9"/>
<accession>A0A3Q0DRI9</accession>
<sequence>MEHGPKAVDIPNSPSQPSNNDPVVSSEPKKTSADPKLKTVSQSKRKKRSGSSDGEEELHEEEYFDDSTEERFYKQSFMSKEGDGDDFFIGKVRWTREKDSSCHSPVKEQKPLQKLLHKEDTHETHWDIRSDKNKQSTDARKLESVLFHTLSESKGSR</sequence>
<feature type="non-terminal residue" evidence="3">
    <location>
        <position position="157"/>
    </location>
</feature>
<dbReference type="InterPro" id="IPR037393">
    <property type="entry name" value="Bud22/SRFB1"/>
</dbReference>
<dbReference type="OrthoDB" id="3364872at2759"/>
<reference evidence="3" key="1">
    <citation type="submission" date="2025-08" db="UniProtKB">
        <authorList>
            <consortium name="RefSeq"/>
        </authorList>
    </citation>
    <scope>IDENTIFICATION</scope>
</reference>
<dbReference type="PANTHER" id="PTHR23325:SF1">
    <property type="entry name" value="SERUM RESPONSE FACTOR-BINDING PROTEIN 1"/>
    <property type="match status" value="1"/>
</dbReference>
<evidence type="ECO:0000313" key="3">
    <source>
        <dbReference type="RefSeq" id="XP_021565092.1"/>
    </source>
</evidence>
<gene>
    <name evidence="3" type="primary">LOC103253283</name>
</gene>
<dbReference type="GO" id="GO:0005634">
    <property type="term" value="C:nucleus"/>
    <property type="evidence" value="ECO:0007669"/>
    <property type="project" value="TreeGrafter"/>
</dbReference>
<organism evidence="2 3">
    <name type="scientific">Carlito syrichta</name>
    <name type="common">Philippine tarsier</name>
    <name type="synonym">Tarsius syrichta</name>
    <dbReference type="NCBI Taxonomy" id="1868482"/>
    <lineage>
        <taxon>Eukaryota</taxon>
        <taxon>Metazoa</taxon>
        <taxon>Chordata</taxon>
        <taxon>Craniata</taxon>
        <taxon>Vertebrata</taxon>
        <taxon>Euteleostomi</taxon>
        <taxon>Mammalia</taxon>
        <taxon>Eutheria</taxon>
        <taxon>Euarchontoglires</taxon>
        <taxon>Primates</taxon>
        <taxon>Haplorrhini</taxon>
        <taxon>Tarsiiformes</taxon>
        <taxon>Tarsiidae</taxon>
        <taxon>Carlito</taxon>
    </lineage>
</organism>
<feature type="region of interest" description="Disordered" evidence="1">
    <location>
        <begin position="98"/>
        <end position="140"/>
    </location>
</feature>
<dbReference type="GeneID" id="103253283"/>
<dbReference type="Proteomes" id="UP000189704">
    <property type="component" value="Unplaced"/>
</dbReference>